<name>A0A4E0RJG3_FASHE</name>
<protein>
    <submittedName>
        <fullName evidence="1">Uncharacterized protein</fullName>
    </submittedName>
</protein>
<gene>
    <name evidence="1" type="ORF">D915_007862</name>
</gene>
<evidence type="ECO:0000313" key="1">
    <source>
        <dbReference type="EMBL" id="THD21548.1"/>
    </source>
</evidence>
<dbReference type="AlphaFoldDB" id="A0A4E0RJG3"/>
<evidence type="ECO:0000313" key="2">
    <source>
        <dbReference type="Proteomes" id="UP000230066"/>
    </source>
</evidence>
<sequence>MLTGKRVQLPASLTVLNPAEEKVTSNEYVTGLLLTLTDSHQKSRIHLKTAQRPHKEFCVQKARSALRKPGDKVFLGVVTPTTDEEVPPATEGAEVASEGPGIALQAEGPRTELLSSCESFSSASLPDAILVIPARENTNEVRVNHPLRL</sequence>
<organism evidence="1 2">
    <name type="scientific">Fasciola hepatica</name>
    <name type="common">Liver fluke</name>
    <dbReference type="NCBI Taxonomy" id="6192"/>
    <lineage>
        <taxon>Eukaryota</taxon>
        <taxon>Metazoa</taxon>
        <taxon>Spiralia</taxon>
        <taxon>Lophotrochozoa</taxon>
        <taxon>Platyhelminthes</taxon>
        <taxon>Trematoda</taxon>
        <taxon>Digenea</taxon>
        <taxon>Plagiorchiida</taxon>
        <taxon>Echinostomata</taxon>
        <taxon>Echinostomatoidea</taxon>
        <taxon>Fasciolidae</taxon>
        <taxon>Fasciola</taxon>
    </lineage>
</organism>
<dbReference type="EMBL" id="JXXN02003437">
    <property type="protein sequence ID" value="THD21548.1"/>
    <property type="molecule type" value="Genomic_DNA"/>
</dbReference>
<accession>A0A4E0RJG3</accession>
<reference evidence="1" key="1">
    <citation type="submission" date="2019-03" db="EMBL/GenBank/DDBJ databases">
        <title>Improved annotation for the trematode Fasciola hepatica.</title>
        <authorList>
            <person name="Choi Y.-J."/>
            <person name="Martin J."/>
            <person name="Mitreva M."/>
        </authorList>
    </citation>
    <scope>NUCLEOTIDE SEQUENCE [LARGE SCALE GENOMIC DNA]</scope>
</reference>
<dbReference type="Proteomes" id="UP000230066">
    <property type="component" value="Unassembled WGS sequence"/>
</dbReference>
<comment type="caution">
    <text evidence="1">The sequence shown here is derived from an EMBL/GenBank/DDBJ whole genome shotgun (WGS) entry which is preliminary data.</text>
</comment>
<keyword evidence="2" id="KW-1185">Reference proteome</keyword>
<proteinExistence type="predicted"/>